<name>A0A8A4UYK4_LACGS</name>
<dbReference type="Pfam" id="PF09524">
    <property type="entry name" value="Phg_2220_C"/>
    <property type="match status" value="1"/>
</dbReference>
<organism evidence="2 3">
    <name type="scientific">Lactobacillus gasseri</name>
    <dbReference type="NCBI Taxonomy" id="1596"/>
    <lineage>
        <taxon>Bacteria</taxon>
        <taxon>Bacillati</taxon>
        <taxon>Bacillota</taxon>
        <taxon>Bacilli</taxon>
        <taxon>Lactobacillales</taxon>
        <taxon>Lactobacillaceae</taxon>
        <taxon>Lactobacillus</taxon>
    </lineage>
</organism>
<dbReference type="SMART" id="SM00419">
    <property type="entry name" value="HTH_CRP"/>
    <property type="match status" value="1"/>
</dbReference>
<dbReference type="EMBL" id="CP071801">
    <property type="protein sequence ID" value="QTD66324.1"/>
    <property type="molecule type" value="Genomic_DNA"/>
</dbReference>
<dbReference type="GO" id="GO:0006355">
    <property type="term" value="P:regulation of DNA-templated transcription"/>
    <property type="evidence" value="ECO:0007669"/>
    <property type="project" value="InterPro"/>
</dbReference>
<dbReference type="RefSeq" id="WP_207991539.1">
    <property type="nucleotide sequence ID" value="NZ_CP071801.1"/>
</dbReference>
<accession>A0A8A4UYK4</accession>
<dbReference type="SUPFAM" id="SSF46785">
    <property type="entry name" value="Winged helix' DNA-binding domain"/>
    <property type="match status" value="1"/>
</dbReference>
<dbReference type="Proteomes" id="UP000663932">
    <property type="component" value="Chromosome"/>
</dbReference>
<dbReference type="Gene3D" id="1.10.10.10">
    <property type="entry name" value="Winged helix-like DNA-binding domain superfamily/Winged helix DNA-binding domain"/>
    <property type="match status" value="1"/>
</dbReference>
<dbReference type="InterPro" id="IPR011741">
    <property type="entry name" value="Phg_2220_C"/>
</dbReference>
<proteinExistence type="predicted"/>
<gene>
    <name evidence="2" type="ORF">J3E67_000653</name>
</gene>
<dbReference type="AlphaFoldDB" id="A0A8A4UYK4"/>
<evidence type="ECO:0000313" key="3">
    <source>
        <dbReference type="Proteomes" id="UP000663932"/>
    </source>
</evidence>
<reference evidence="2" key="1">
    <citation type="submission" date="2021-03" db="EMBL/GenBank/DDBJ databases">
        <title>Whole genome sequence of Lactobacillus gasseri HL75.</title>
        <authorList>
            <person name="Kim J.-M."/>
            <person name="Chung S.H."/>
            <person name="Kim J.-S."/>
        </authorList>
    </citation>
    <scope>NUCLEOTIDE SEQUENCE</scope>
    <source>
        <strain evidence="2">HL75</strain>
    </source>
</reference>
<dbReference type="InterPro" id="IPR036388">
    <property type="entry name" value="WH-like_DNA-bd_sf"/>
</dbReference>
<sequence>MAEEFTGSRLFLNIPASVAHDERIKSDKTILLYGEVLSMINVTGSFYMSNKALAKRLRCTPQTVIRCVRELEKLNYIKTTIVKDKKTGAVKGRKIELRPVPINTDARGDGNTDDSTPITSVLKTPYHSCYEGGNTDDTQIEQYNKTINRTEEDIDKLSSSENVDPELKQKSQKIPYEKIIDYLNRKTNSHYRPTSKATRRLIKARYNEGFTDIDFKTVIDKKCAEWLQDSNMVQYLRPETLFGTKFEAYLNQPDTGPIPRRNFGSKPVRKATDWEQVQQRIQQQQSQTVPKLTKEERNAIFREYGR</sequence>
<protein>
    <submittedName>
        <fullName evidence="2">Conserved phage C-terminal domain-containing protein</fullName>
    </submittedName>
</protein>
<dbReference type="GO" id="GO:0003677">
    <property type="term" value="F:DNA binding"/>
    <property type="evidence" value="ECO:0007669"/>
    <property type="project" value="InterPro"/>
</dbReference>
<evidence type="ECO:0000313" key="2">
    <source>
        <dbReference type="EMBL" id="QTD66324.1"/>
    </source>
</evidence>
<feature type="domain" description="HTH crp-type" evidence="1">
    <location>
        <begin position="36"/>
        <end position="99"/>
    </location>
</feature>
<dbReference type="InterPro" id="IPR036390">
    <property type="entry name" value="WH_DNA-bd_sf"/>
</dbReference>
<dbReference type="InterPro" id="IPR012318">
    <property type="entry name" value="HTH_CRP"/>
</dbReference>
<evidence type="ECO:0000259" key="1">
    <source>
        <dbReference type="SMART" id="SM00419"/>
    </source>
</evidence>
<dbReference type="NCBIfam" id="TIGR02220">
    <property type="entry name" value="phg_TIGR02220"/>
    <property type="match status" value="1"/>
</dbReference>
<dbReference type="Pfam" id="PF13730">
    <property type="entry name" value="HTH_36"/>
    <property type="match status" value="1"/>
</dbReference>